<dbReference type="Proteomes" id="UP000191110">
    <property type="component" value="Unassembled WGS sequence"/>
</dbReference>
<reference evidence="3 4" key="1">
    <citation type="submission" date="2016-11" db="EMBL/GenBank/DDBJ databases">
        <title>Mixed transmission modes and dynamic genome evolution in an obligate animal-bacterial symbiosis.</title>
        <authorList>
            <person name="Russell S.L."/>
            <person name="Corbett-Detig R.B."/>
            <person name="Cavanaugh C.M."/>
        </authorList>
    </citation>
    <scope>NUCLEOTIDE SEQUENCE [LARGE SCALE GENOMIC DNA]</scope>
    <source>
        <strain evidence="3">Sveles-Q1</strain>
    </source>
</reference>
<dbReference type="InterPro" id="IPR013217">
    <property type="entry name" value="Methyltransf_12"/>
</dbReference>
<organism evidence="3 4">
    <name type="scientific">Solemya pervernicosa gill symbiont</name>
    <dbReference type="NCBI Taxonomy" id="642797"/>
    <lineage>
        <taxon>Bacteria</taxon>
        <taxon>Pseudomonadati</taxon>
        <taxon>Pseudomonadota</taxon>
        <taxon>Gammaproteobacteria</taxon>
        <taxon>sulfur-oxidizing symbionts</taxon>
    </lineage>
</organism>
<dbReference type="CDD" id="cd02440">
    <property type="entry name" value="AdoMet_MTases"/>
    <property type="match status" value="1"/>
</dbReference>
<dbReference type="RefSeq" id="WP_078484683.1">
    <property type="nucleotide sequence ID" value="NZ_MPRL01000070.1"/>
</dbReference>
<dbReference type="SUPFAM" id="SSF53335">
    <property type="entry name" value="S-adenosyl-L-methionine-dependent methyltransferases"/>
    <property type="match status" value="1"/>
</dbReference>
<name>A0A1T2L1C6_9GAMM</name>
<dbReference type="Gene3D" id="3.40.50.150">
    <property type="entry name" value="Vaccinia Virus protein VP39"/>
    <property type="match status" value="1"/>
</dbReference>
<dbReference type="OrthoDB" id="9791837at2"/>
<keyword evidence="4" id="KW-1185">Reference proteome</keyword>
<evidence type="ECO:0000313" key="3">
    <source>
        <dbReference type="EMBL" id="OOZ38874.1"/>
    </source>
</evidence>
<dbReference type="PANTHER" id="PTHR43861">
    <property type="entry name" value="TRANS-ACONITATE 2-METHYLTRANSFERASE-RELATED"/>
    <property type="match status" value="1"/>
</dbReference>
<comment type="caution">
    <text evidence="3">The sequence shown here is derived from an EMBL/GenBank/DDBJ whole genome shotgun (WGS) entry which is preliminary data.</text>
</comment>
<keyword evidence="1" id="KW-0808">Transferase</keyword>
<dbReference type="PANTHER" id="PTHR43861:SF3">
    <property type="entry name" value="PUTATIVE (AFU_ORTHOLOGUE AFUA_2G14390)-RELATED"/>
    <property type="match status" value="1"/>
</dbReference>
<protein>
    <recommendedName>
        <fullName evidence="2">Methyltransferase type 12 domain-containing protein</fullName>
    </recommendedName>
</protein>
<evidence type="ECO:0000256" key="1">
    <source>
        <dbReference type="ARBA" id="ARBA00022679"/>
    </source>
</evidence>
<accession>A0A1T2L1C6</accession>
<evidence type="ECO:0000259" key="2">
    <source>
        <dbReference type="Pfam" id="PF08242"/>
    </source>
</evidence>
<evidence type="ECO:0000313" key="4">
    <source>
        <dbReference type="Proteomes" id="UP000191110"/>
    </source>
</evidence>
<dbReference type="Pfam" id="PF08242">
    <property type="entry name" value="Methyltransf_12"/>
    <property type="match status" value="1"/>
</dbReference>
<dbReference type="GO" id="GO:0016740">
    <property type="term" value="F:transferase activity"/>
    <property type="evidence" value="ECO:0007669"/>
    <property type="project" value="UniProtKB-KW"/>
</dbReference>
<dbReference type="AlphaFoldDB" id="A0A1T2L1C6"/>
<dbReference type="InterPro" id="IPR029063">
    <property type="entry name" value="SAM-dependent_MTases_sf"/>
</dbReference>
<proteinExistence type="predicted"/>
<dbReference type="EMBL" id="MPRL01000070">
    <property type="protein sequence ID" value="OOZ38874.1"/>
    <property type="molecule type" value="Genomic_DNA"/>
</dbReference>
<gene>
    <name evidence="3" type="ORF">BOW53_13860</name>
</gene>
<sequence length="193" mass="21263">MSESWDDYANGWDSNASVIAYAEKAYQSLIDRIEIEDCRALDFGCGTGLLSSKLAEQAGTVVSIDPSEKMIDVLNEKCIENVSTITSELSQDLIDGHELLTPKFDLIVASSVLAFVPDYPDTVRLLKQLMREGAYFVQWDWVKGSDEGIGFTEDEIKSVLNGVGLDDFTLSIPFSLEIDDSELKVVMAVANYG</sequence>
<feature type="domain" description="Methyltransferase type 12" evidence="2">
    <location>
        <begin position="41"/>
        <end position="135"/>
    </location>
</feature>